<dbReference type="PANTHER" id="PTHR48419:SF1">
    <property type="entry name" value="SULFOTRANSFERASE DOMAIN-CONTAINING PROTEIN"/>
    <property type="match status" value="1"/>
</dbReference>
<dbReference type="Gene3D" id="3.40.50.300">
    <property type="entry name" value="P-loop containing nucleotide triphosphate hydrolases"/>
    <property type="match status" value="1"/>
</dbReference>
<dbReference type="Proteomes" id="UP000664169">
    <property type="component" value="Unassembled WGS sequence"/>
</dbReference>
<comment type="caution">
    <text evidence="2">The sequence shown here is derived from an EMBL/GenBank/DDBJ whole genome shotgun (WGS) entry which is preliminary data.</text>
</comment>
<dbReference type="SUPFAM" id="SSF52540">
    <property type="entry name" value="P-loop containing nucleoside triphosphate hydrolases"/>
    <property type="match status" value="1"/>
</dbReference>
<feature type="region of interest" description="Disordered" evidence="1">
    <location>
        <begin position="319"/>
        <end position="349"/>
    </location>
</feature>
<evidence type="ECO:0000313" key="3">
    <source>
        <dbReference type="Proteomes" id="UP000664169"/>
    </source>
</evidence>
<reference evidence="2" key="1">
    <citation type="submission" date="2021-03" db="EMBL/GenBank/DDBJ databases">
        <authorList>
            <person name="Tagirdzhanova G."/>
        </authorList>
    </citation>
    <scope>NUCLEOTIDE SEQUENCE</scope>
</reference>
<protein>
    <submittedName>
        <fullName evidence="2">Uncharacterized protein</fullName>
    </submittedName>
</protein>
<gene>
    <name evidence="2" type="ORF">GOMPHAMPRED_004937</name>
</gene>
<dbReference type="EMBL" id="CAJPDQ010000003">
    <property type="protein sequence ID" value="CAF9906808.1"/>
    <property type="molecule type" value="Genomic_DNA"/>
</dbReference>
<name>A0A8H3ELS7_9LECA</name>
<evidence type="ECO:0000313" key="2">
    <source>
        <dbReference type="EMBL" id="CAF9906808.1"/>
    </source>
</evidence>
<dbReference type="InterPro" id="IPR053226">
    <property type="entry name" value="Pyrrolopyrazine_biosynth_F"/>
</dbReference>
<dbReference type="OrthoDB" id="2405944at2759"/>
<dbReference type="AlphaFoldDB" id="A0A8H3ELS7"/>
<dbReference type="PANTHER" id="PTHR48419">
    <property type="entry name" value="SULFOTRANSFERASE DOMAIN-CONTAINING PROTEIN"/>
    <property type="match status" value="1"/>
</dbReference>
<dbReference type="InterPro" id="IPR027417">
    <property type="entry name" value="P-loop_NTPase"/>
</dbReference>
<evidence type="ECO:0000256" key="1">
    <source>
        <dbReference type="SAM" id="MobiDB-lite"/>
    </source>
</evidence>
<keyword evidence="3" id="KW-1185">Reference proteome</keyword>
<organism evidence="2 3">
    <name type="scientific">Gomphillus americanus</name>
    <dbReference type="NCBI Taxonomy" id="1940652"/>
    <lineage>
        <taxon>Eukaryota</taxon>
        <taxon>Fungi</taxon>
        <taxon>Dikarya</taxon>
        <taxon>Ascomycota</taxon>
        <taxon>Pezizomycotina</taxon>
        <taxon>Lecanoromycetes</taxon>
        <taxon>OSLEUM clade</taxon>
        <taxon>Ostropomycetidae</taxon>
        <taxon>Ostropales</taxon>
        <taxon>Graphidaceae</taxon>
        <taxon>Gomphilloideae</taxon>
        <taxon>Gomphillus</taxon>
    </lineage>
</organism>
<proteinExistence type="predicted"/>
<sequence>MIAQYRVSSTVLMNASKYYQKLIQSDFSEGQQFKWDQEQFYQTYQDLNLVPASELPVLTLPLPEGVTQEAVVLAAIKLLLKAMHQDKHTQDLEEREDLLQTFASDINVFAHAVAAADRLDASQVIQYIAEQILTVQPMFQKKPKKGDAASDQYWRQLLYIAYFHKQSEAFCWISGTIILYGLEGQDSQSPDAPWHNLPNNIEEDESFVAEGTPRAMVKALREFPDYQVDGHHHRCGIKGKLIQILDMIEGMLVDPKKIGLCLHCWRSKGRDRTSWSMACRPNATPYQGNLARDLRMVQVLRTKLAERLSIVQIQQNIMRDNPETADSDTGGAERPPQIPRPINEGIGDTFSDTSSSPLAKVLSMDIPLNPSCLYAYDHVLYARVFTPEQCEIAAGRASGTNLSNQGLVTFLLHDDLKIYFCRNSPKGLLNSIRKGQSISLLSVNRIDLRQVFMTRTDTLRCIHEPFGDAFYYGPERLSSRFENDEQERIGSGFSKSTYATIIERIENEAGQGKRVFVKDIIHYLFPPDGRPATLAPSLLNYWPSTAKEKSSITQQNGTSNSSNPPYPYGTFAEAGNPTIIPSSILQKFHFTFLIRHPRKSIPSYYRCTVPPLSEITGFHNFMPSEAGYSELRRFFDYLRSTGQIGPRVAGQSEYATPNTGTSKDSGLEICVVDADDLLDNPAGIIRAYCKTVGLDYHESMLEWNSEKDHQQARDAFEKWTGFHEDAISSNDLKPRRHKARPGTPKIEDHEWETKYGNEAAKVIRDTVDKNIEDYEYLKQFALKV</sequence>
<accession>A0A8H3ELS7</accession>